<dbReference type="Proteomes" id="UP000785200">
    <property type="component" value="Unassembled WGS sequence"/>
</dbReference>
<dbReference type="PANTHER" id="PTHR12264">
    <property type="entry name" value="TRANSCRIPTION INITIATION FACTOR TFIID SUBUNIT 12"/>
    <property type="match status" value="1"/>
</dbReference>
<dbReference type="GO" id="GO:0051123">
    <property type="term" value="P:RNA polymerase II preinitiation complex assembly"/>
    <property type="evidence" value="ECO:0007669"/>
    <property type="project" value="TreeGrafter"/>
</dbReference>
<evidence type="ECO:0000313" key="8">
    <source>
        <dbReference type="EMBL" id="KAG0647096.1"/>
    </source>
</evidence>
<dbReference type="InterPro" id="IPR037794">
    <property type="entry name" value="TAF12"/>
</dbReference>
<gene>
    <name evidence="8" type="ORF">D0Z07_6954</name>
</gene>
<dbReference type="PANTHER" id="PTHR12264:SF21">
    <property type="entry name" value="TRANSCRIPTION INITIATION FACTOR TFIID SUBUNIT 12"/>
    <property type="match status" value="1"/>
</dbReference>
<dbReference type="GO" id="GO:0017025">
    <property type="term" value="F:TBP-class protein binding"/>
    <property type="evidence" value="ECO:0007669"/>
    <property type="project" value="TreeGrafter"/>
</dbReference>
<feature type="compositionally biased region" description="Low complexity" evidence="6">
    <location>
        <begin position="230"/>
        <end position="254"/>
    </location>
</feature>
<feature type="compositionally biased region" description="Basic and acidic residues" evidence="6">
    <location>
        <begin position="195"/>
        <end position="223"/>
    </location>
</feature>
<comment type="caution">
    <text evidence="8">The sequence shown here is derived from an EMBL/GenBank/DDBJ whole genome shotgun (WGS) entry which is preliminary data.</text>
</comment>
<comment type="similarity">
    <text evidence="2">Belongs to the TAF12 family.</text>
</comment>
<proteinExistence type="inferred from homology"/>
<feature type="compositionally biased region" description="Basic and acidic residues" evidence="6">
    <location>
        <begin position="26"/>
        <end position="45"/>
    </location>
</feature>
<feature type="compositionally biased region" description="Low complexity" evidence="6">
    <location>
        <begin position="1"/>
        <end position="19"/>
    </location>
</feature>
<reference evidence="8" key="1">
    <citation type="submission" date="2019-07" db="EMBL/GenBank/DDBJ databases">
        <title>Hyphodiscus hymeniophilus genome sequencing and assembly.</title>
        <authorList>
            <person name="Kramer G."/>
            <person name="Nodwell J."/>
        </authorList>
    </citation>
    <scope>NUCLEOTIDE SEQUENCE</scope>
    <source>
        <strain evidence="8">ATCC 34498</strain>
    </source>
</reference>
<feature type="region of interest" description="Disordered" evidence="6">
    <location>
        <begin position="342"/>
        <end position="367"/>
    </location>
</feature>
<dbReference type="InterPro" id="IPR009072">
    <property type="entry name" value="Histone-fold"/>
</dbReference>
<feature type="region of interest" description="Disordered" evidence="6">
    <location>
        <begin position="1"/>
        <end position="45"/>
    </location>
</feature>
<keyword evidence="4" id="KW-0804">Transcription</keyword>
<evidence type="ECO:0000256" key="2">
    <source>
        <dbReference type="ARBA" id="ARBA00007530"/>
    </source>
</evidence>
<evidence type="ECO:0000256" key="4">
    <source>
        <dbReference type="ARBA" id="ARBA00023163"/>
    </source>
</evidence>
<feature type="compositionally biased region" description="Polar residues" evidence="6">
    <location>
        <begin position="255"/>
        <end position="270"/>
    </location>
</feature>
<dbReference type="SUPFAM" id="SSF47113">
    <property type="entry name" value="Histone-fold"/>
    <property type="match status" value="1"/>
</dbReference>
<keyword evidence="9" id="KW-1185">Reference proteome</keyword>
<evidence type="ECO:0000256" key="3">
    <source>
        <dbReference type="ARBA" id="ARBA00023015"/>
    </source>
</evidence>
<feature type="compositionally biased region" description="Polar residues" evidence="6">
    <location>
        <begin position="311"/>
        <end position="323"/>
    </location>
</feature>
<keyword evidence="5" id="KW-0539">Nucleus</keyword>
<dbReference type="AlphaFoldDB" id="A0A9P6VFQ7"/>
<feature type="region of interest" description="Disordered" evidence="6">
    <location>
        <begin position="391"/>
        <end position="420"/>
    </location>
</feature>
<dbReference type="OrthoDB" id="2193432at2759"/>
<keyword evidence="3" id="KW-0805">Transcription regulation</keyword>
<accession>A0A9P6VFQ7</accession>
<feature type="region of interest" description="Disordered" evidence="6">
    <location>
        <begin position="86"/>
        <end position="135"/>
    </location>
</feature>
<evidence type="ECO:0000259" key="7">
    <source>
        <dbReference type="Pfam" id="PF03847"/>
    </source>
</evidence>
<dbReference type="GO" id="GO:0000124">
    <property type="term" value="C:SAGA complex"/>
    <property type="evidence" value="ECO:0007669"/>
    <property type="project" value="InterPro"/>
</dbReference>
<dbReference type="GO" id="GO:0003677">
    <property type="term" value="F:DNA binding"/>
    <property type="evidence" value="ECO:0007669"/>
    <property type="project" value="TreeGrafter"/>
</dbReference>
<dbReference type="GO" id="GO:0005669">
    <property type="term" value="C:transcription factor TFIID complex"/>
    <property type="evidence" value="ECO:0007669"/>
    <property type="project" value="InterPro"/>
</dbReference>
<feature type="region of interest" description="Disordered" evidence="6">
    <location>
        <begin position="286"/>
        <end position="323"/>
    </location>
</feature>
<evidence type="ECO:0000313" key="9">
    <source>
        <dbReference type="Proteomes" id="UP000785200"/>
    </source>
</evidence>
<feature type="compositionally biased region" description="Low complexity" evidence="6">
    <location>
        <begin position="91"/>
        <end position="121"/>
    </location>
</feature>
<dbReference type="Gene3D" id="1.10.20.10">
    <property type="entry name" value="Histone, subunit A"/>
    <property type="match status" value="1"/>
</dbReference>
<organism evidence="8 9">
    <name type="scientific">Hyphodiscus hymeniophilus</name>
    <dbReference type="NCBI Taxonomy" id="353542"/>
    <lineage>
        <taxon>Eukaryota</taxon>
        <taxon>Fungi</taxon>
        <taxon>Dikarya</taxon>
        <taxon>Ascomycota</taxon>
        <taxon>Pezizomycotina</taxon>
        <taxon>Leotiomycetes</taxon>
        <taxon>Helotiales</taxon>
        <taxon>Hyphodiscaceae</taxon>
        <taxon>Hyphodiscus</taxon>
    </lineage>
</organism>
<dbReference type="CDD" id="cd07981">
    <property type="entry name" value="HFD_TAF12"/>
    <property type="match status" value="1"/>
</dbReference>
<comment type="subcellular location">
    <subcellularLocation>
        <location evidence="1">Nucleus</location>
    </subcellularLocation>
</comment>
<dbReference type="FunFam" id="1.10.20.10:FF:000037">
    <property type="entry name" value="Transcription initiation factor TFIID subunit 12"/>
    <property type="match status" value="1"/>
</dbReference>
<evidence type="ECO:0000256" key="1">
    <source>
        <dbReference type="ARBA" id="ARBA00004123"/>
    </source>
</evidence>
<feature type="region of interest" description="Disordered" evidence="6">
    <location>
        <begin position="57"/>
        <end position="76"/>
    </location>
</feature>
<dbReference type="InterPro" id="IPR003228">
    <property type="entry name" value="TFIID_TAF12_dom"/>
</dbReference>
<feature type="compositionally biased region" description="Low complexity" evidence="6">
    <location>
        <begin position="300"/>
        <end position="309"/>
    </location>
</feature>
<dbReference type="Pfam" id="PF03847">
    <property type="entry name" value="TFIID_20kDa"/>
    <property type="match status" value="1"/>
</dbReference>
<dbReference type="EMBL" id="VNKQ01000013">
    <property type="protein sequence ID" value="KAG0647096.1"/>
    <property type="molecule type" value="Genomic_DNA"/>
</dbReference>
<evidence type="ECO:0000256" key="5">
    <source>
        <dbReference type="ARBA" id="ARBA00023242"/>
    </source>
</evidence>
<feature type="domain" description="Transcription initiation factor TFIID subunit 12" evidence="7">
    <location>
        <begin position="480"/>
        <end position="553"/>
    </location>
</feature>
<feature type="region of interest" description="Disordered" evidence="6">
    <location>
        <begin position="195"/>
        <end position="270"/>
    </location>
</feature>
<dbReference type="GO" id="GO:0046982">
    <property type="term" value="F:protein heterodimerization activity"/>
    <property type="evidence" value="ECO:0007669"/>
    <property type="project" value="InterPro"/>
</dbReference>
<evidence type="ECO:0000256" key="6">
    <source>
        <dbReference type="SAM" id="MobiDB-lite"/>
    </source>
</evidence>
<sequence length="594" mass="64407">MNNPAQGQAGPGQPSGQQAPKPPHIFRPDQMRQLPDKFTAEEKQKWEQGLKQLYAQIETHPKESQPHQEAKRKLLEFSRTLTNKIQAFRVQQAQQAQQGGDGRPQSQGQSQSQGETSGQDSNAAQQPRPQPKISAKILEHINKFPYVIPTTLSTPEAAKWIQDAKQRYAKGLVAMESSAGRIASIDAFIKRRNDEGKPLSAEEEKNYGETKAAAERQHSEASKFVENFRASQKQQQVANQQNGSQQAGNSNQNGTPTPTRPNLNIQQPSNPALQNTQAINAAMEAARNQQMGGPRPSVSQQGLPQLPGQNGPHSNIPQHQNSQVQNIKQEAGVGVPQINTSVNQQRPMNNSPQSAIPQSAGPQSATAQIPRALTHPQALQTAARSYSNAQITGTPNVMGHSHPHPPAPRETSNVMTNKMPIPKHLPERATAQPQPVTMVQSRPTLSGGPSNSGNGVIGQPVLQRQPGYNLDADDGRVLNKKKLDELVRQVTGGGEGLGGGEALTPDVEESILNVADDFVDQVLQAACKNAKERGSRVLEIRDIQLTLERGYNIRIPGYASDEIRTVRKIQPAPAWISKMSAVQAAKVTGGKNAD</sequence>
<feature type="compositionally biased region" description="Basic and acidic residues" evidence="6">
    <location>
        <begin position="59"/>
        <end position="76"/>
    </location>
</feature>
<name>A0A9P6VFQ7_9HELO</name>
<protein>
    <submittedName>
        <fullName evidence="8">Transcription initiation factor TFIID subunit 12</fullName>
    </submittedName>
</protein>